<comment type="caution">
    <text evidence="3">The sequence shown here is derived from an EMBL/GenBank/DDBJ whole genome shotgun (WGS) entry which is preliminary data.</text>
</comment>
<keyword evidence="4" id="KW-1185">Reference proteome</keyword>
<sequence>MIQTTLYKLCISLSILFTSIVSAQIVTETSLWESKQIDDVYLLKIKSNVDLLEALNDFSTTKDINHAIVQGSGDVLNVVLSNDANTKLKKMKSNINLTSLTGSLTLIDGIRTWDIKGTLSSNNLKAFTGTIKDAKVNDRVELYVYEIDQKVHRTTDNLQTKAVFDFTK</sequence>
<evidence type="ECO:0000259" key="2">
    <source>
        <dbReference type="PROSITE" id="PS51742"/>
    </source>
</evidence>
<name>A0A3L9MG02_9FLAO</name>
<dbReference type="AlphaFoldDB" id="A0A3L9MG02"/>
<evidence type="ECO:0000313" key="4">
    <source>
        <dbReference type="Proteomes" id="UP000275348"/>
    </source>
</evidence>
<accession>A0A3L9MG02</accession>
<dbReference type="EMBL" id="RDOJ01000004">
    <property type="protein sequence ID" value="RLZ11732.1"/>
    <property type="molecule type" value="Genomic_DNA"/>
</dbReference>
<dbReference type="Pfam" id="PF03479">
    <property type="entry name" value="PCC"/>
    <property type="match status" value="1"/>
</dbReference>
<keyword evidence="1" id="KW-0732">Signal</keyword>
<evidence type="ECO:0000256" key="1">
    <source>
        <dbReference type="SAM" id="SignalP"/>
    </source>
</evidence>
<feature type="signal peptide" evidence="1">
    <location>
        <begin position="1"/>
        <end position="23"/>
    </location>
</feature>
<organism evidence="3 4">
    <name type="scientific">Faecalibacter macacae</name>
    <dbReference type="NCBI Taxonomy" id="1859289"/>
    <lineage>
        <taxon>Bacteria</taxon>
        <taxon>Pseudomonadati</taxon>
        <taxon>Bacteroidota</taxon>
        <taxon>Flavobacteriia</taxon>
        <taxon>Flavobacteriales</taxon>
        <taxon>Weeksellaceae</taxon>
        <taxon>Faecalibacter</taxon>
    </lineage>
</organism>
<proteinExistence type="predicted"/>
<feature type="chain" id="PRO_5018217066" evidence="1">
    <location>
        <begin position="24"/>
        <end position="168"/>
    </location>
</feature>
<gene>
    <name evidence="3" type="ORF">EAH69_04750</name>
</gene>
<protein>
    <submittedName>
        <fullName evidence="3">DUF296 domain-containing protein</fullName>
    </submittedName>
</protein>
<dbReference type="Proteomes" id="UP000275348">
    <property type="component" value="Unassembled WGS sequence"/>
</dbReference>
<dbReference type="PROSITE" id="PS51742">
    <property type="entry name" value="PPC"/>
    <property type="match status" value="1"/>
</dbReference>
<reference evidence="3 4" key="1">
    <citation type="submission" date="2018-10" db="EMBL/GenBank/DDBJ databases">
        <authorList>
            <person name="Chen X."/>
        </authorList>
    </citation>
    <scope>NUCLEOTIDE SEQUENCE [LARGE SCALE GENOMIC DNA]</scope>
    <source>
        <strain evidence="3 4">YIM 102668</strain>
    </source>
</reference>
<feature type="domain" description="PPC" evidence="2">
    <location>
        <begin position="34"/>
        <end position="167"/>
    </location>
</feature>
<evidence type="ECO:0000313" key="3">
    <source>
        <dbReference type="EMBL" id="RLZ11732.1"/>
    </source>
</evidence>
<dbReference type="Gene3D" id="3.30.1330.80">
    <property type="entry name" value="Hypothetical protein, similar to alpha- acetolactate decarboxylase, domain 2"/>
    <property type="match status" value="1"/>
</dbReference>
<dbReference type="RefSeq" id="WP_121934038.1">
    <property type="nucleotide sequence ID" value="NZ_RDOJ01000004.1"/>
</dbReference>
<dbReference type="InterPro" id="IPR005175">
    <property type="entry name" value="PPC_dom"/>
</dbReference>
<dbReference type="SUPFAM" id="SSF117856">
    <property type="entry name" value="AF0104/ALDC/Ptd012-like"/>
    <property type="match status" value="1"/>
</dbReference>